<accession>A0ABR4NMB8</accession>
<feature type="compositionally biased region" description="Basic and acidic residues" evidence="2">
    <location>
        <begin position="1011"/>
        <end position="1023"/>
    </location>
</feature>
<dbReference type="InterPro" id="IPR011009">
    <property type="entry name" value="Kinase-like_dom_sf"/>
</dbReference>
<feature type="compositionally biased region" description="Polar residues" evidence="2">
    <location>
        <begin position="523"/>
        <end position="541"/>
    </location>
</feature>
<feature type="compositionally biased region" description="Basic and acidic residues" evidence="2">
    <location>
        <begin position="904"/>
        <end position="917"/>
    </location>
</feature>
<feature type="domain" description="Protein kinase" evidence="3">
    <location>
        <begin position="33"/>
        <end position="318"/>
    </location>
</feature>
<feature type="region of interest" description="Disordered" evidence="2">
    <location>
        <begin position="523"/>
        <end position="556"/>
    </location>
</feature>
<dbReference type="PANTHER" id="PTHR22967">
    <property type="entry name" value="SERINE/THREONINE PROTEIN KINASE"/>
    <property type="match status" value="1"/>
</dbReference>
<dbReference type="GO" id="GO:0016301">
    <property type="term" value="F:kinase activity"/>
    <property type="evidence" value="ECO:0007669"/>
    <property type="project" value="UniProtKB-KW"/>
</dbReference>
<feature type="compositionally biased region" description="Polar residues" evidence="2">
    <location>
        <begin position="397"/>
        <end position="414"/>
    </location>
</feature>
<dbReference type="PROSITE" id="PS50011">
    <property type="entry name" value="PROTEIN_KINASE_DOM"/>
    <property type="match status" value="1"/>
</dbReference>
<evidence type="ECO:0000313" key="5">
    <source>
        <dbReference type="Proteomes" id="UP001623330"/>
    </source>
</evidence>
<keyword evidence="5" id="KW-1185">Reference proteome</keyword>
<feature type="compositionally biased region" description="Basic and acidic residues" evidence="2">
    <location>
        <begin position="416"/>
        <end position="429"/>
    </location>
</feature>
<organism evidence="4 5">
    <name type="scientific">Nakaseomyces bracarensis</name>
    <dbReference type="NCBI Taxonomy" id="273131"/>
    <lineage>
        <taxon>Eukaryota</taxon>
        <taxon>Fungi</taxon>
        <taxon>Dikarya</taxon>
        <taxon>Ascomycota</taxon>
        <taxon>Saccharomycotina</taxon>
        <taxon>Saccharomycetes</taxon>
        <taxon>Saccharomycetales</taxon>
        <taxon>Saccharomycetaceae</taxon>
        <taxon>Nakaseomyces</taxon>
    </lineage>
</organism>
<dbReference type="SMART" id="SM00220">
    <property type="entry name" value="S_TKc"/>
    <property type="match status" value="1"/>
</dbReference>
<dbReference type="PANTHER" id="PTHR22967:SF65">
    <property type="entry name" value="SERINE_THREONINE-PROTEIN KINASE AKL1"/>
    <property type="match status" value="1"/>
</dbReference>
<dbReference type="Pfam" id="PF00069">
    <property type="entry name" value="Pkinase"/>
    <property type="match status" value="1"/>
</dbReference>
<feature type="region of interest" description="Disordered" evidence="2">
    <location>
        <begin position="393"/>
        <end position="473"/>
    </location>
</feature>
<comment type="caution">
    <text evidence="4">The sequence shown here is derived from an EMBL/GenBank/DDBJ whole genome shotgun (WGS) entry which is preliminary data.</text>
</comment>
<dbReference type="Proteomes" id="UP001623330">
    <property type="component" value="Unassembled WGS sequence"/>
</dbReference>
<feature type="compositionally biased region" description="Basic and acidic residues" evidence="2">
    <location>
        <begin position="860"/>
        <end position="871"/>
    </location>
</feature>
<dbReference type="PROSITE" id="PS00108">
    <property type="entry name" value="PROTEIN_KINASE_ST"/>
    <property type="match status" value="1"/>
</dbReference>
<keyword evidence="4" id="KW-0418">Kinase</keyword>
<dbReference type="Gene3D" id="1.10.510.10">
    <property type="entry name" value="Transferase(Phosphotransferase) domain 1"/>
    <property type="match status" value="1"/>
</dbReference>
<protein>
    <submittedName>
        <fullName evidence="4">Serine/threonine-protein kinase AKL1</fullName>
    </submittedName>
</protein>
<evidence type="ECO:0000256" key="2">
    <source>
        <dbReference type="SAM" id="MobiDB-lite"/>
    </source>
</evidence>
<feature type="compositionally biased region" description="Basic and acidic residues" evidence="2">
    <location>
        <begin position="953"/>
        <end position="976"/>
    </location>
</feature>
<feature type="compositionally biased region" description="Polar residues" evidence="2">
    <location>
        <begin position="724"/>
        <end position="735"/>
    </location>
</feature>
<name>A0ABR4NMB8_9SACH</name>
<proteinExistence type="predicted"/>
<dbReference type="SUPFAM" id="SSF56112">
    <property type="entry name" value="Protein kinase-like (PK-like)"/>
    <property type="match status" value="1"/>
</dbReference>
<reference evidence="4 5" key="1">
    <citation type="submission" date="2024-05" db="EMBL/GenBank/DDBJ databases">
        <title>Long read based assembly of the Candida bracarensis genome reveals expanded adhesin content.</title>
        <authorList>
            <person name="Marcet-Houben M."/>
            <person name="Ksiezopolska E."/>
            <person name="Gabaldon T."/>
        </authorList>
    </citation>
    <scope>NUCLEOTIDE SEQUENCE [LARGE SCALE GENOMIC DNA]</scope>
    <source>
        <strain evidence="4 5">CBM6</strain>
    </source>
</reference>
<feature type="compositionally biased region" description="Basic and acidic residues" evidence="2">
    <location>
        <begin position="451"/>
        <end position="464"/>
    </location>
</feature>
<keyword evidence="4" id="KW-0808">Transferase</keyword>
<feature type="compositionally biased region" description="Polar residues" evidence="2">
    <location>
        <begin position="430"/>
        <end position="446"/>
    </location>
</feature>
<feature type="compositionally biased region" description="Low complexity" evidence="2">
    <location>
        <begin position="693"/>
        <end position="705"/>
    </location>
</feature>
<feature type="region of interest" description="Disordered" evidence="2">
    <location>
        <begin position="840"/>
        <end position="1044"/>
    </location>
</feature>
<evidence type="ECO:0000256" key="1">
    <source>
        <dbReference type="ARBA" id="ARBA00022741"/>
    </source>
</evidence>
<feature type="compositionally biased region" description="Basic and acidic residues" evidence="2">
    <location>
        <begin position="880"/>
        <end position="894"/>
    </location>
</feature>
<dbReference type="InterPro" id="IPR000719">
    <property type="entry name" value="Prot_kinase_dom"/>
</dbReference>
<sequence length="1044" mass="118897">MDQVATKSLTSMNHPTAEKYAVGKEIAVGAHKVQIMSYLAEGGFAQIYVVKFMELLNEFESLGTGSCLKVGDVACLKRVTVNDEDGLNEMRNEVEVMKKLKGAHNVVEYYDSNASRRHDGTNGFEVLLLMELCPNKSLLDYMNQRLKTKLNEGEILKIMYDISWALSHMHYLQEPLIHRDVKIENVLVDAHNNFKLCDFGSTSQCSPVMVSHQDIAMLTQNIYVHTTPQYRAPEMIDLYRYIPINEKSDIWALGIFLYKLLFYRTPFETTGQFAILHSKYEFPPNNYSSKLINLIIIMLSENPNLRPNIYQVLSHICSIMNIPVPIDDIYGLGPYNFELYTDFQGKVQKMQNQINSLQQRTVKRQTPCTQDENMQINDLFVSAFEMIPKIPIPNLAPRSQTQSRLHLSTQTSNDDNTEKRKSIQEDRISRQTSNTISHKSIPTSGNVIERTISDHSKNETRHTSNDVGGQSGESYFPSVTELNTLLDNEYQTQKMVGQSTQQQIHSNMADGHLNIKSNPQRQKSITSFSTGGKSVRSSSHGAQPENVVHEEGQQEKSNMQNYMKSANHKSNNPFPMMKPDHLKSNDSLRNNPYYNEIGSNNNLVNNTNVFDTKNGVEDKIYPNNIHQNPQNIPQTTNPPIMNFVPGTSMNINYDTHQQINYNAQPNMNLNKQMTQPKALQSQQTQPHSHQAQHKPQSQTQPQQRPFDTPDRLSQNFIPFPPRPQVSQQQIPQLGQNMGYGPIGQPEAKQSNQSRPIAGWNYNENTEPHAHNPTQEKSLIDLTPEKKNTSPFKNEYIKKDINGKYIQQRFDLGMKEVNMSDTSLNSASVTGEMDNSLLSSESIDIDMSKNKTRHYPGVQENKTDKERAEAFIRKHSQNRNDATKARKSLDLKLQEVHFASPEPSTTRRESRNNDDRHAYLQGIQSHDSLDDTLSSLPKKKPMPRSQSSKVISDSIDRRASLEAHSKHHSDSKDNRARHELKHYASSNGSNSSINISTTNKTEMRKSFAKARQSLDLERARRDALLRSNSNSHGEGKRRSLFSMFK</sequence>
<feature type="compositionally biased region" description="Polar residues" evidence="2">
    <location>
        <begin position="674"/>
        <end position="689"/>
    </location>
</feature>
<evidence type="ECO:0000313" key="4">
    <source>
        <dbReference type="EMBL" id="KAL3228945.1"/>
    </source>
</evidence>
<dbReference type="InterPro" id="IPR008271">
    <property type="entry name" value="Ser/Thr_kinase_AS"/>
</dbReference>
<feature type="region of interest" description="Disordered" evidence="2">
    <location>
        <begin position="674"/>
        <end position="777"/>
    </location>
</feature>
<dbReference type="EMBL" id="JBEVYD010000012">
    <property type="protein sequence ID" value="KAL3228945.1"/>
    <property type="molecule type" value="Genomic_DNA"/>
</dbReference>
<evidence type="ECO:0000259" key="3">
    <source>
        <dbReference type="PROSITE" id="PS50011"/>
    </source>
</evidence>
<keyword evidence="1" id="KW-0547">Nucleotide-binding</keyword>
<feature type="compositionally biased region" description="Low complexity" evidence="2">
    <location>
        <begin position="984"/>
        <end position="998"/>
    </location>
</feature>
<gene>
    <name evidence="4" type="ORF">RNJ44_02032</name>
</gene>